<gene>
    <name evidence="2" type="ORF">METZ01_LOCUS345406</name>
</gene>
<sequence>VRELVSALENEREKNSESERTVIESQKLSRIEENVQNLTNLLNQLEKD</sequence>
<accession>A0A382R5X8</accession>
<organism evidence="2">
    <name type="scientific">marine metagenome</name>
    <dbReference type="NCBI Taxonomy" id="408172"/>
    <lineage>
        <taxon>unclassified sequences</taxon>
        <taxon>metagenomes</taxon>
        <taxon>ecological metagenomes</taxon>
    </lineage>
</organism>
<protein>
    <submittedName>
        <fullName evidence="2">Uncharacterized protein</fullName>
    </submittedName>
</protein>
<feature type="region of interest" description="Disordered" evidence="1">
    <location>
        <begin position="1"/>
        <end position="20"/>
    </location>
</feature>
<evidence type="ECO:0000313" key="2">
    <source>
        <dbReference type="EMBL" id="SVC92552.1"/>
    </source>
</evidence>
<dbReference type="AlphaFoldDB" id="A0A382R5X8"/>
<feature type="non-terminal residue" evidence="2">
    <location>
        <position position="1"/>
    </location>
</feature>
<proteinExistence type="predicted"/>
<reference evidence="2" key="1">
    <citation type="submission" date="2018-05" db="EMBL/GenBank/DDBJ databases">
        <authorList>
            <person name="Lanie J.A."/>
            <person name="Ng W.-L."/>
            <person name="Kazmierczak K.M."/>
            <person name="Andrzejewski T.M."/>
            <person name="Davidsen T.M."/>
            <person name="Wayne K.J."/>
            <person name="Tettelin H."/>
            <person name="Glass J.I."/>
            <person name="Rusch D."/>
            <person name="Podicherti R."/>
            <person name="Tsui H.-C.T."/>
            <person name="Winkler M.E."/>
        </authorList>
    </citation>
    <scope>NUCLEOTIDE SEQUENCE</scope>
</reference>
<name>A0A382R5X8_9ZZZZ</name>
<evidence type="ECO:0000256" key="1">
    <source>
        <dbReference type="SAM" id="MobiDB-lite"/>
    </source>
</evidence>
<dbReference type="EMBL" id="UINC01119025">
    <property type="protein sequence ID" value="SVC92552.1"/>
    <property type="molecule type" value="Genomic_DNA"/>
</dbReference>